<protein>
    <recommendedName>
        <fullName evidence="2">Phosphoribosyltransferase domain-containing protein</fullName>
    </recommendedName>
</protein>
<name>A0A094SN35_9ZZZZ</name>
<evidence type="ECO:0000313" key="3">
    <source>
        <dbReference type="EMBL" id="KGA19953.1"/>
    </source>
</evidence>
<dbReference type="InterPro" id="IPR000836">
    <property type="entry name" value="PRTase_dom"/>
</dbReference>
<dbReference type="InterPro" id="IPR029057">
    <property type="entry name" value="PRTase-like"/>
</dbReference>
<sequence>MALLSELSSLLFPVRCFGCRELGFSICSDCRKIWNPHIYRNRFEELTVFSSIIYSPIAKNIILAAKEGSVKPADLLVKDALKNSLKYLFETHPVAALVPIPSQHTAIRRRGRDFLSEIAHDLGKFYGVGVLNLLEHNRRVQDQSRLGISERHKNLNLALSINQRFSGNYPAQRVVILDDLLTTGATLSEANRALRKAGFNVQAAATACVAVRRSN</sequence>
<dbReference type="CDD" id="cd06223">
    <property type="entry name" value="PRTases_typeI"/>
    <property type="match status" value="1"/>
</dbReference>
<dbReference type="InterPro" id="IPR051910">
    <property type="entry name" value="ComF/GntX_DNA_util-trans"/>
</dbReference>
<organism evidence="3">
    <name type="scientific">freshwater metagenome</name>
    <dbReference type="NCBI Taxonomy" id="449393"/>
    <lineage>
        <taxon>unclassified sequences</taxon>
        <taxon>metagenomes</taxon>
        <taxon>ecological metagenomes</taxon>
    </lineage>
</organism>
<accession>A0A094SN35</accession>
<dbReference type="PANTHER" id="PTHR47505">
    <property type="entry name" value="DNA UTILIZATION PROTEIN YHGH"/>
    <property type="match status" value="1"/>
</dbReference>
<dbReference type="PANTHER" id="PTHR47505:SF1">
    <property type="entry name" value="DNA UTILIZATION PROTEIN YHGH"/>
    <property type="match status" value="1"/>
</dbReference>
<gene>
    <name evidence="3" type="ORF">GM50_3745</name>
</gene>
<dbReference type="Pfam" id="PF00156">
    <property type="entry name" value="Pribosyltran"/>
    <property type="match status" value="1"/>
</dbReference>
<evidence type="ECO:0000256" key="1">
    <source>
        <dbReference type="ARBA" id="ARBA00008007"/>
    </source>
</evidence>
<dbReference type="EMBL" id="JNSK01000007">
    <property type="protein sequence ID" value="KGA19953.1"/>
    <property type="molecule type" value="Genomic_DNA"/>
</dbReference>
<comment type="caution">
    <text evidence="3">The sequence shown here is derived from an EMBL/GenBank/DDBJ whole genome shotgun (WGS) entry which is preliminary data.</text>
</comment>
<dbReference type="Gene3D" id="3.40.50.2020">
    <property type="match status" value="1"/>
</dbReference>
<proteinExistence type="inferred from homology"/>
<evidence type="ECO:0000259" key="2">
    <source>
        <dbReference type="Pfam" id="PF00156"/>
    </source>
</evidence>
<feature type="domain" description="Phosphoribosyltransferase" evidence="2">
    <location>
        <begin position="107"/>
        <end position="208"/>
    </location>
</feature>
<dbReference type="AlphaFoldDB" id="A0A094SN35"/>
<dbReference type="SUPFAM" id="SSF53271">
    <property type="entry name" value="PRTase-like"/>
    <property type="match status" value="1"/>
</dbReference>
<reference evidence="3" key="1">
    <citation type="submission" date="2014-05" db="EMBL/GenBank/DDBJ databases">
        <title>Key roles for freshwater Actinobacteria revealed by deep metagenomic sequencing.</title>
        <authorList>
            <person name="Ghai R."/>
            <person name="Mizuno C.M."/>
            <person name="Picazo A."/>
            <person name="Camacho A."/>
            <person name="Rodriguez-Valera F."/>
        </authorList>
    </citation>
    <scope>NUCLEOTIDE SEQUENCE</scope>
</reference>
<comment type="similarity">
    <text evidence="1">Belongs to the ComF/GntX family.</text>
</comment>